<evidence type="ECO:0000256" key="1">
    <source>
        <dbReference type="SAM" id="MobiDB-lite"/>
    </source>
</evidence>
<organism evidence="2 3">
    <name type="scientific">Lucilia cuprina</name>
    <name type="common">Green bottle fly</name>
    <name type="synonym">Australian sheep blowfly</name>
    <dbReference type="NCBI Taxonomy" id="7375"/>
    <lineage>
        <taxon>Eukaryota</taxon>
        <taxon>Metazoa</taxon>
        <taxon>Ecdysozoa</taxon>
        <taxon>Arthropoda</taxon>
        <taxon>Hexapoda</taxon>
        <taxon>Insecta</taxon>
        <taxon>Pterygota</taxon>
        <taxon>Neoptera</taxon>
        <taxon>Endopterygota</taxon>
        <taxon>Diptera</taxon>
        <taxon>Brachycera</taxon>
        <taxon>Muscomorpha</taxon>
        <taxon>Oestroidea</taxon>
        <taxon>Calliphoridae</taxon>
        <taxon>Luciliinae</taxon>
        <taxon>Lucilia</taxon>
    </lineage>
</organism>
<feature type="region of interest" description="Disordered" evidence="1">
    <location>
        <begin position="226"/>
        <end position="285"/>
    </location>
</feature>
<protein>
    <submittedName>
        <fullName evidence="2">Uncharacterized protein</fullName>
    </submittedName>
</protein>
<dbReference type="AlphaFoldDB" id="A0A0L0C061"/>
<feature type="compositionally biased region" description="Polar residues" evidence="1">
    <location>
        <begin position="1"/>
        <end position="13"/>
    </location>
</feature>
<keyword evidence="3" id="KW-1185">Reference proteome</keyword>
<dbReference type="EMBL" id="JRES01001077">
    <property type="protein sequence ID" value="KNC25707.1"/>
    <property type="molecule type" value="Genomic_DNA"/>
</dbReference>
<reference evidence="2 3" key="1">
    <citation type="journal article" date="2015" name="Nat. Commun.">
        <title>Lucilia cuprina genome unlocks parasitic fly biology to underpin future interventions.</title>
        <authorList>
            <person name="Anstead C.A."/>
            <person name="Korhonen P.K."/>
            <person name="Young N.D."/>
            <person name="Hall R.S."/>
            <person name="Jex A.R."/>
            <person name="Murali S.C."/>
            <person name="Hughes D.S."/>
            <person name="Lee S.F."/>
            <person name="Perry T."/>
            <person name="Stroehlein A.J."/>
            <person name="Ansell B.R."/>
            <person name="Breugelmans B."/>
            <person name="Hofmann A."/>
            <person name="Qu J."/>
            <person name="Dugan S."/>
            <person name="Lee S.L."/>
            <person name="Chao H."/>
            <person name="Dinh H."/>
            <person name="Han Y."/>
            <person name="Doddapaneni H.V."/>
            <person name="Worley K.C."/>
            <person name="Muzny D.M."/>
            <person name="Ioannidis P."/>
            <person name="Waterhouse R.M."/>
            <person name="Zdobnov E.M."/>
            <person name="James P.J."/>
            <person name="Bagnall N.H."/>
            <person name="Kotze A.C."/>
            <person name="Gibbs R.A."/>
            <person name="Richards S."/>
            <person name="Batterham P."/>
            <person name="Gasser R.B."/>
        </authorList>
    </citation>
    <scope>NUCLEOTIDE SEQUENCE [LARGE SCALE GENOMIC DNA]</scope>
    <source>
        <strain evidence="2 3">LS</strain>
        <tissue evidence="2">Full body</tissue>
    </source>
</reference>
<sequence>MSGQHPNYTQHLSANCPRGGRTYSSAGRPFTPADLKPCPLQSSYERSNRSLYFPNADDTTQDICPNMSSKEYSGRAFDPCLDISGNRTERSKQPFQHKQGTQRGSRLNLEYEMARNKDIALGCLRAEQAAACPRPPHHYERQAIASSKPQMAASARGRPFDLRAEIQRQLTEAESPNVCVKPGRGNINMGRPVDVDRACTPAGRSGRALDLQRDLTFRRLNLPTPKQQKRAISCPTPVQYSSPNSTAQHLPRICPRPSQSVCVSPTRSISPSEGTVSRYSTPINDSSIRSPRRVVKYPVTPVCRPLRTPICPVGEEAAESPGNITKTIMTTTTTTRPLNPQHNPISLTPQKSTTTELYENQTSRRRARNISNITQDNTRQLDSGYGQTPPRNFASQTPYKTPEQQLNITEQTTSASFQKTSSPSIMRDNITQMESMRNVESMDSKAKTFLNKTQTVPPPPPLPPLDPNNTNCRTYRSGDQSTRCPAPTSSTARSFDQTGYYNNGNCLMEEDYRPLPSRTCPSPIQTQRSQYCPAPTNESYYYNASMFAEPSQFHKRQCEYIDLTDETQYFGDDMDISGPELLSRSACPIKCEDSSQMQSWRIPPEDLTCCERTGYETFQNQQPDISSTMVQTMPSQQSEIMGADFEATEYQELPMSLKPQAPTCPPCEQPKASLFRCLAKKLSSTYDFISSLIAPQKSAITVPMDQTTGQVCDTTTFGLNTMFNTSGRHNATTTFDLGNLYATQCNNDTTNFGLNSLFGNKTQLGDEPSSLRECANAKRCGRVQFDSSDKSQVQDPHRTAIRKAEIENLVNDTYCPGIIQETIDGRENFNNYSFNMSLVQEPKDATVCEGPPKEDPMTLLEAFSIRIEKERIEINKDLNETSTVGEIEASLHKYFASQNPSDLNRSIKSLLLSEHLQEHEQEEKSKGSSFEAEVQKLVTTFPDNAQIKLIAYTGHTNAVKEATYET</sequence>
<feature type="compositionally biased region" description="Polar residues" evidence="1">
    <location>
        <begin position="257"/>
        <end position="285"/>
    </location>
</feature>
<gene>
    <name evidence="2" type="ORF">FF38_12893</name>
</gene>
<name>A0A0L0C061_LUCCU</name>
<comment type="caution">
    <text evidence="2">The sequence shown here is derived from an EMBL/GenBank/DDBJ whole genome shotgun (WGS) entry which is preliminary data.</text>
</comment>
<dbReference type="Proteomes" id="UP000037069">
    <property type="component" value="Unassembled WGS sequence"/>
</dbReference>
<evidence type="ECO:0000313" key="2">
    <source>
        <dbReference type="EMBL" id="KNC25707.1"/>
    </source>
</evidence>
<dbReference type="OrthoDB" id="8062712at2759"/>
<accession>A0A0L0C061</accession>
<feature type="compositionally biased region" description="Polar residues" evidence="1">
    <location>
        <begin position="236"/>
        <end position="248"/>
    </location>
</feature>
<proteinExistence type="predicted"/>
<feature type="region of interest" description="Disordered" evidence="1">
    <location>
        <begin position="369"/>
        <end position="398"/>
    </location>
</feature>
<feature type="region of interest" description="Disordered" evidence="1">
    <location>
        <begin position="1"/>
        <end position="41"/>
    </location>
</feature>
<evidence type="ECO:0000313" key="3">
    <source>
        <dbReference type="Proteomes" id="UP000037069"/>
    </source>
</evidence>